<dbReference type="EMBL" id="CM001439">
    <property type="protein sequence ID" value="EHR53723.1"/>
    <property type="molecule type" value="Genomic_DNA"/>
</dbReference>
<feature type="region of interest" description="Disordered" evidence="1">
    <location>
        <begin position="1"/>
        <end position="21"/>
    </location>
</feature>
<gene>
    <name evidence="3" type="ORF">SacmaDRAFT_5607</name>
</gene>
<name>H5XA63_9PSEU</name>
<dbReference type="AlphaFoldDB" id="H5XA63"/>
<evidence type="ECO:0000256" key="1">
    <source>
        <dbReference type="SAM" id="MobiDB-lite"/>
    </source>
</evidence>
<dbReference type="eggNOG" id="ENOG502ZT09">
    <property type="taxonomic scope" value="Bacteria"/>
</dbReference>
<feature type="transmembrane region" description="Helical" evidence="2">
    <location>
        <begin position="69"/>
        <end position="89"/>
    </location>
</feature>
<evidence type="ECO:0000313" key="3">
    <source>
        <dbReference type="EMBL" id="EHR53723.1"/>
    </source>
</evidence>
<keyword evidence="2" id="KW-0812">Transmembrane</keyword>
<keyword evidence="2" id="KW-0472">Membrane</keyword>
<dbReference type="RefSeq" id="WP_009157097.1">
    <property type="nucleotide sequence ID" value="NZ_CM001439.1"/>
</dbReference>
<proteinExistence type="predicted"/>
<accession>H5XA63</accession>
<dbReference type="HOGENOM" id="CLU_2071439_0_0_11"/>
<sequence length="118" mass="12280">MDLNGKVNLGDGKDHSDTGRSRRRKGALAGLAMLLLVAVPAGWCAFLAIVSFTGCLIECGEPQPAPGAMWAALTAALLSLPLITGLAVSRVPLRRLWPWLIGLVGAVALGALLAQRVI</sequence>
<keyword evidence="4" id="KW-1185">Reference proteome</keyword>
<feature type="transmembrane region" description="Helical" evidence="2">
    <location>
        <begin position="96"/>
        <end position="114"/>
    </location>
</feature>
<keyword evidence="2" id="KW-1133">Transmembrane helix</keyword>
<evidence type="ECO:0000313" key="4">
    <source>
        <dbReference type="Proteomes" id="UP000004926"/>
    </source>
</evidence>
<organism evidence="3 4">
    <name type="scientific">Saccharomonospora marina XMU15</name>
    <dbReference type="NCBI Taxonomy" id="882083"/>
    <lineage>
        <taxon>Bacteria</taxon>
        <taxon>Bacillati</taxon>
        <taxon>Actinomycetota</taxon>
        <taxon>Actinomycetes</taxon>
        <taxon>Pseudonocardiales</taxon>
        <taxon>Pseudonocardiaceae</taxon>
        <taxon>Saccharomonospora</taxon>
    </lineage>
</organism>
<protein>
    <recommendedName>
        <fullName evidence="5">Transmembrane protein</fullName>
    </recommendedName>
</protein>
<feature type="compositionally biased region" description="Basic and acidic residues" evidence="1">
    <location>
        <begin position="11"/>
        <end position="20"/>
    </location>
</feature>
<reference evidence="3 4" key="1">
    <citation type="journal article" date="2012" name="Stand. Genomic Sci.">
        <title>Genome sequence of the ocean sediment bacterium Saccharomonospora marina type strain (XMU15(T)).</title>
        <authorList>
            <person name="Klenk H.P."/>
            <person name="Lu M."/>
            <person name="Lucas S."/>
            <person name="Lapidus A."/>
            <person name="Copeland A."/>
            <person name="Pitluck S."/>
            <person name="Goodwin L.A."/>
            <person name="Han C."/>
            <person name="Tapia R."/>
            <person name="Brambilla E.M."/>
            <person name="Potter G."/>
            <person name="Land M."/>
            <person name="Ivanova N."/>
            <person name="Rohde M."/>
            <person name="Goker M."/>
            <person name="Detter J.C."/>
            <person name="Li W.J."/>
            <person name="Kyrpides N.C."/>
            <person name="Woyke T."/>
        </authorList>
    </citation>
    <scope>NUCLEOTIDE SEQUENCE [LARGE SCALE GENOMIC DNA]</scope>
    <source>
        <strain evidence="3 4">XMU15</strain>
    </source>
</reference>
<dbReference type="Proteomes" id="UP000004926">
    <property type="component" value="Chromosome"/>
</dbReference>
<evidence type="ECO:0008006" key="5">
    <source>
        <dbReference type="Google" id="ProtNLM"/>
    </source>
</evidence>
<evidence type="ECO:0000256" key="2">
    <source>
        <dbReference type="SAM" id="Phobius"/>
    </source>
</evidence>
<feature type="transmembrane region" description="Helical" evidence="2">
    <location>
        <begin position="28"/>
        <end position="49"/>
    </location>
</feature>